<name>A0ACC0NPP2_RHOML</name>
<accession>A0ACC0NPP2</accession>
<evidence type="ECO:0000313" key="1">
    <source>
        <dbReference type="EMBL" id="KAI8555175.1"/>
    </source>
</evidence>
<gene>
    <name evidence="1" type="ORF">RHMOL_Rhmol05G0154500</name>
</gene>
<organism evidence="1 2">
    <name type="scientific">Rhododendron molle</name>
    <name type="common">Chinese azalea</name>
    <name type="synonym">Azalea mollis</name>
    <dbReference type="NCBI Taxonomy" id="49168"/>
    <lineage>
        <taxon>Eukaryota</taxon>
        <taxon>Viridiplantae</taxon>
        <taxon>Streptophyta</taxon>
        <taxon>Embryophyta</taxon>
        <taxon>Tracheophyta</taxon>
        <taxon>Spermatophyta</taxon>
        <taxon>Magnoliopsida</taxon>
        <taxon>eudicotyledons</taxon>
        <taxon>Gunneridae</taxon>
        <taxon>Pentapetalae</taxon>
        <taxon>asterids</taxon>
        <taxon>Ericales</taxon>
        <taxon>Ericaceae</taxon>
        <taxon>Ericoideae</taxon>
        <taxon>Rhodoreae</taxon>
        <taxon>Rhododendron</taxon>
    </lineage>
</organism>
<protein>
    <submittedName>
        <fullName evidence="1">Uncharacterized protein</fullName>
    </submittedName>
</protein>
<evidence type="ECO:0000313" key="2">
    <source>
        <dbReference type="Proteomes" id="UP001062846"/>
    </source>
</evidence>
<sequence length="337" mass="37996">MFTFATTSSTRSSSPALHPNSRLTNGIPTIRRTGNVAAKTSSTATAATEIGEVEIERRRREGDGRVQRRYLAGGLDGVALALQSYTFSIKIDCKMSKPLVPTGREVVEGHFDGKVRLSLEKYRIIVAKESKYIIPFVGFLGVLYIEKAILGLQASTANSCPVMSFVTVFQKDAMHDWPNQQTDEEREEREREKRGGRRSTLVTPPVDRRLQLSLVFLLSRAEFCGWFLDSFGAAFCAVLWTVLDSHVMSIWAVFGLLFVAVLVLLLWCNVGKNDGTLWCYYWVVFVSRSPGIYTTWETAGLQVNGYPGNLFKRYTTFDEAEGALLQFHEERYRLLQM</sequence>
<dbReference type="EMBL" id="CM046392">
    <property type="protein sequence ID" value="KAI8555175.1"/>
    <property type="molecule type" value="Genomic_DNA"/>
</dbReference>
<comment type="caution">
    <text evidence="1">The sequence shown here is derived from an EMBL/GenBank/DDBJ whole genome shotgun (WGS) entry which is preliminary data.</text>
</comment>
<dbReference type="Proteomes" id="UP001062846">
    <property type="component" value="Chromosome 5"/>
</dbReference>
<proteinExistence type="predicted"/>
<reference evidence="1" key="1">
    <citation type="submission" date="2022-02" db="EMBL/GenBank/DDBJ databases">
        <title>Plant Genome Project.</title>
        <authorList>
            <person name="Zhang R.-G."/>
        </authorList>
    </citation>
    <scope>NUCLEOTIDE SEQUENCE</scope>
    <source>
        <strain evidence="1">AT1</strain>
    </source>
</reference>
<keyword evidence="2" id="KW-1185">Reference proteome</keyword>